<dbReference type="EMBL" id="WIXE01024517">
    <property type="protein sequence ID" value="KAK5965536.1"/>
    <property type="molecule type" value="Genomic_DNA"/>
</dbReference>
<gene>
    <name evidence="1" type="ORF">GCK32_022762</name>
</gene>
<dbReference type="AlphaFoldDB" id="A0AAN8IAN1"/>
<evidence type="ECO:0000313" key="2">
    <source>
        <dbReference type="Proteomes" id="UP001331761"/>
    </source>
</evidence>
<dbReference type="Proteomes" id="UP001331761">
    <property type="component" value="Unassembled WGS sequence"/>
</dbReference>
<sequence>MAEYLVSHIEQYQHSHKHPRSETRTQHPKLHEHVTVHDDKLMRGQWRFGRIIGSNDQFQRTVQVRMANKKVITKFLNLISPLKLSSHKEYLSEEEHGELQQKSSSRPCYVDQIKSKTQLFAHRCHHRLHDTFILM</sequence>
<protein>
    <recommendedName>
        <fullName evidence="3">DUF5641 domain-containing protein</fullName>
    </recommendedName>
</protein>
<reference evidence="1 2" key="1">
    <citation type="submission" date="2019-10" db="EMBL/GenBank/DDBJ databases">
        <title>Assembly and Annotation for the nematode Trichostrongylus colubriformis.</title>
        <authorList>
            <person name="Martin J."/>
        </authorList>
    </citation>
    <scope>NUCLEOTIDE SEQUENCE [LARGE SCALE GENOMIC DNA]</scope>
    <source>
        <strain evidence="1">G859</strain>
        <tissue evidence="1">Whole worm</tissue>
    </source>
</reference>
<accession>A0AAN8IAN1</accession>
<keyword evidence="2" id="KW-1185">Reference proteome</keyword>
<comment type="caution">
    <text evidence="1">The sequence shown here is derived from an EMBL/GenBank/DDBJ whole genome shotgun (WGS) entry which is preliminary data.</text>
</comment>
<organism evidence="1 2">
    <name type="scientific">Trichostrongylus colubriformis</name>
    <name type="common">Black scour worm</name>
    <dbReference type="NCBI Taxonomy" id="6319"/>
    <lineage>
        <taxon>Eukaryota</taxon>
        <taxon>Metazoa</taxon>
        <taxon>Ecdysozoa</taxon>
        <taxon>Nematoda</taxon>
        <taxon>Chromadorea</taxon>
        <taxon>Rhabditida</taxon>
        <taxon>Rhabditina</taxon>
        <taxon>Rhabditomorpha</taxon>
        <taxon>Strongyloidea</taxon>
        <taxon>Trichostrongylidae</taxon>
        <taxon>Trichostrongylus</taxon>
    </lineage>
</organism>
<evidence type="ECO:0000313" key="1">
    <source>
        <dbReference type="EMBL" id="KAK5965536.1"/>
    </source>
</evidence>
<evidence type="ECO:0008006" key="3">
    <source>
        <dbReference type="Google" id="ProtNLM"/>
    </source>
</evidence>
<name>A0AAN8IAN1_TRICO</name>
<proteinExistence type="predicted"/>